<dbReference type="EMBL" id="SZYE01000001">
    <property type="protein sequence ID" value="TKR27485.1"/>
    <property type="molecule type" value="Genomic_DNA"/>
</dbReference>
<proteinExistence type="inferred from homology"/>
<evidence type="ECO:0000313" key="4">
    <source>
        <dbReference type="Proteomes" id="UP000308121"/>
    </source>
</evidence>
<dbReference type="SUPFAM" id="SSF52402">
    <property type="entry name" value="Adenine nucleotide alpha hydrolases-like"/>
    <property type="match status" value="2"/>
</dbReference>
<organism evidence="3 4">
    <name type="scientific">Cellulomonas hominis</name>
    <dbReference type="NCBI Taxonomy" id="156981"/>
    <lineage>
        <taxon>Bacteria</taxon>
        <taxon>Bacillati</taxon>
        <taxon>Actinomycetota</taxon>
        <taxon>Actinomycetes</taxon>
        <taxon>Micrococcales</taxon>
        <taxon>Cellulomonadaceae</taxon>
        <taxon>Cellulomonas</taxon>
    </lineage>
</organism>
<dbReference type="RefSeq" id="WP_154727712.1">
    <property type="nucleotide sequence ID" value="NZ_SZYE01000001.1"/>
</dbReference>
<dbReference type="CDD" id="cd00293">
    <property type="entry name" value="USP-like"/>
    <property type="match status" value="1"/>
</dbReference>
<dbReference type="CDD" id="cd23659">
    <property type="entry name" value="USP_At3g01520-like"/>
    <property type="match status" value="1"/>
</dbReference>
<protein>
    <submittedName>
        <fullName evidence="3">Universal stress protein</fullName>
    </submittedName>
</protein>
<dbReference type="Pfam" id="PF00582">
    <property type="entry name" value="Usp"/>
    <property type="match status" value="2"/>
</dbReference>
<feature type="domain" description="UspA" evidence="2">
    <location>
        <begin position="165"/>
        <end position="300"/>
    </location>
</feature>
<name>A0A7Z8K2D4_9CELL</name>
<dbReference type="InterPro" id="IPR006015">
    <property type="entry name" value="Universal_stress_UspA"/>
</dbReference>
<reference evidence="3 4" key="1">
    <citation type="submission" date="2019-05" db="EMBL/GenBank/DDBJ databases">
        <title>Genome sequence of Cellulomonas hominis strain CS1.</title>
        <authorList>
            <person name="Belmont J."/>
            <person name="Maclea K.S."/>
        </authorList>
    </citation>
    <scope>NUCLEOTIDE SEQUENCE [LARGE SCALE GENOMIC DNA]</scope>
    <source>
        <strain evidence="3 4">CS1</strain>
    </source>
</reference>
<dbReference type="PANTHER" id="PTHR46268:SF6">
    <property type="entry name" value="UNIVERSAL STRESS PROTEIN UP12"/>
    <property type="match status" value="1"/>
</dbReference>
<dbReference type="AlphaFoldDB" id="A0A7Z8K2D4"/>
<comment type="similarity">
    <text evidence="1">Belongs to the universal stress protein A family.</text>
</comment>
<evidence type="ECO:0000259" key="2">
    <source>
        <dbReference type="Pfam" id="PF00582"/>
    </source>
</evidence>
<evidence type="ECO:0000256" key="1">
    <source>
        <dbReference type="ARBA" id="ARBA00008791"/>
    </source>
</evidence>
<evidence type="ECO:0000313" key="3">
    <source>
        <dbReference type="EMBL" id="TKR27485.1"/>
    </source>
</evidence>
<dbReference type="InterPro" id="IPR006016">
    <property type="entry name" value="UspA"/>
</dbReference>
<feature type="domain" description="UspA" evidence="2">
    <location>
        <begin position="5"/>
        <end position="143"/>
    </location>
</feature>
<dbReference type="InterPro" id="IPR014729">
    <property type="entry name" value="Rossmann-like_a/b/a_fold"/>
</dbReference>
<dbReference type="PRINTS" id="PR01438">
    <property type="entry name" value="UNVRSLSTRESS"/>
</dbReference>
<sequence length="318" mass="33784">MTRRDTVLVGIDGTAPSLQALDWAAAYARRTGRSLHLVCSYQLPDTHARGDWPYAHPLIEDCAVRRRVEQVLEEGRERAERAGVPASTELAAGEPTGVLVERSAEHALVVVGARNAGRVAERLLGTVSATLPAHAHCPTVVVPSRHHPVRRGAPAARLEAPRHGRVVVGVDGSPGSEAALHHAVQQARAWRSSLLVVRAVPTGTWRRTPWQRSAVRDDLVSVARDDLAGVTGRLGTQHPDVPVEGAVVEATAPGALLEKMTSADLLVVGSRGIGGFRGLLLGSTCQQVLHRAHCPVLVARPVAGHLPAEHLPVELTTA</sequence>
<comment type="caution">
    <text evidence="3">The sequence shown here is derived from an EMBL/GenBank/DDBJ whole genome shotgun (WGS) entry which is preliminary data.</text>
</comment>
<dbReference type="Proteomes" id="UP000308121">
    <property type="component" value="Unassembled WGS sequence"/>
</dbReference>
<dbReference type="OrthoDB" id="6174426at2"/>
<dbReference type="PANTHER" id="PTHR46268">
    <property type="entry name" value="STRESS RESPONSE PROTEIN NHAX"/>
    <property type="match status" value="1"/>
</dbReference>
<gene>
    <name evidence="3" type="ORF">FA014_00270</name>
</gene>
<accession>A0A7Z8K2D4</accession>
<dbReference type="Gene3D" id="3.40.50.620">
    <property type="entry name" value="HUPs"/>
    <property type="match status" value="2"/>
</dbReference>